<dbReference type="EMBL" id="RAPY01000001">
    <property type="protein sequence ID" value="RKE57003.1"/>
    <property type="molecule type" value="Genomic_DNA"/>
</dbReference>
<proteinExistence type="predicted"/>
<dbReference type="OrthoDB" id="1441944at2"/>
<evidence type="ECO:0000313" key="1">
    <source>
        <dbReference type="EMBL" id="RKE57003.1"/>
    </source>
</evidence>
<sequence length="333" mass="39556">MKIKKILIGAVILGCIVVLPDAGKYYKQLAVKFQRVPEVYRTCGTLDSLKDDDYEVLEIQAQYFEPILQINDSTLLIAGSRFMDEDERTTTEHFWYKLDQNGRVVDSLTYIYPNTIKHNYKTMDRYVVDTECDTYSNWISNGDTTRYPINNLDGTRTFSKKEIKKLLSTKEYMAKERHALPSDPEKWVDKLFLYGHGQWNYLLTDSYDDPEASDSKLEITYAGELTDENEGLDFIRREYIHKDKWIQYSFWDFGRYLKWGTGNNSHIDHWEGTSYFKIVMPHKTLYFKQPNKIYEDLKTRELNNYKVYRSNEKKYLLLKGIDLGTYYVIRQKK</sequence>
<name>A0A420BJV7_SPHD1</name>
<organism evidence="1 2">
    <name type="scientific">Sphingobacterium detergens</name>
    <dbReference type="NCBI Taxonomy" id="1145106"/>
    <lineage>
        <taxon>Bacteria</taxon>
        <taxon>Pseudomonadati</taxon>
        <taxon>Bacteroidota</taxon>
        <taxon>Sphingobacteriia</taxon>
        <taxon>Sphingobacteriales</taxon>
        <taxon>Sphingobacteriaceae</taxon>
        <taxon>Sphingobacterium</taxon>
    </lineage>
</organism>
<protein>
    <submittedName>
        <fullName evidence="1">Uncharacterized protein</fullName>
    </submittedName>
</protein>
<accession>A0A420BJV7</accession>
<evidence type="ECO:0000313" key="2">
    <source>
        <dbReference type="Proteomes" id="UP000286246"/>
    </source>
</evidence>
<dbReference type="RefSeq" id="WP_120258607.1">
    <property type="nucleotide sequence ID" value="NZ_RAPY01000001.1"/>
</dbReference>
<gene>
    <name evidence="1" type="ORF">DFQ12_1877</name>
</gene>
<comment type="caution">
    <text evidence="1">The sequence shown here is derived from an EMBL/GenBank/DDBJ whole genome shotgun (WGS) entry which is preliminary data.</text>
</comment>
<dbReference type="AlphaFoldDB" id="A0A420BJV7"/>
<keyword evidence="2" id="KW-1185">Reference proteome</keyword>
<dbReference type="Proteomes" id="UP000286246">
    <property type="component" value="Unassembled WGS sequence"/>
</dbReference>
<reference evidence="1 2" key="1">
    <citation type="submission" date="2018-09" db="EMBL/GenBank/DDBJ databases">
        <title>Genomic Encyclopedia of Type Strains, Phase III (KMG-III): the genomes of soil and plant-associated and newly described type strains.</title>
        <authorList>
            <person name="Whitman W."/>
        </authorList>
    </citation>
    <scope>NUCLEOTIDE SEQUENCE [LARGE SCALE GENOMIC DNA]</scope>
    <source>
        <strain evidence="1 2">CECT 7938</strain>
    </source>
</reference>